<sequence>MYQRACFEYSPILTRRLEFVTDSAIAAELKLEMDKLNLKADLSEPRFELRAPLAPKLAIQTLLSSLGSQPHSFKTAGEVQEEHMDNNGSSGKELLGSELPKHSASKPRLQSLASNWDLPPSSNNIIDQSNTPGSRLPCRPSSDTEDVHSTLVNLLVPSYPPNPETPGWGMSPPPSGDTEHVHSSPVDPLSFSHFTKSKSPG</sequence>
<organism evidence="2 3">
    <name type="scientific">Patellaria atrata CBS 101060</name>
    <dbReference type="NCBI Taxonomy" id="1346257"/>
    <lineage>
        <taxon>Eukaryota</taxon>
        <taxon>Fungi</taxon>
        <taxon>Dikarya</taxon>
        <taxon>Ascomycota</taxon>
        <taxon>Pezizomycotina</taxon>
        <taxon>Dothideomycetes</taxon>
        <taxon>Dothideomycetes incertae sedis</taxon>
        <taxon>Patellariales</taxon>
        <taxon>Patellariaceae</taxon>
        <taxon>Patellaria</taxon>
    </lineage>
</organism>
<keyword evidence="3" id="KW-1185">Reference proteome</keyword>
<evidence type="ECO:0000256" key="1">
    <source>
        <dbReference type="SAM" id="MobiDB-lite"/>
    </source>
</evidence>
<feature type="compositionally biased region" description="Polar residues" evidence="1">
    <location>
        <begin position="192"/>
        <end position="201"/>
    </location>
</feature>
<reference evidence="2" key="1">
    <citation type="journal article" date="2020" name="Stud. Mycol.">
        <title>101 Dothideomycetes genomes: a test case for predicting lifestyles and emergence of pathogens.</title>
        <authorList>
            <person name="Haridas S."/>
            <person name="Albert R."/>
            <person name="Binder M."/>
            <person name="Bloem J."/>
            <person name="Labutti K."/>
            <person name="Salamov A."/>
            <person name="Andreopoulos B."/>
            <person name="Baker S."/>
            <person name="Barry K."/>
            <person name="Bills G."/>
            <person name="Bluhm B."/>
            <person name="Cannon C."/>
            <person name="Castanera R."/>
            <person name="Culley D."/>
            <person name="Daum C."/>
            <person name="Ezra D."/>
            <person name="Gonzalez J."/>
            <person name="Henrissat B."/>
            <person name="Kuo A."/>
            <person name="Liang C."/>
            <person name="Lipzen A."/>
            <person name="Lutzoni F."/>
            <person name="Magnuson J."/>
            <person name="Mondo S."/>
            <person name="Nolan M."/>
            <person name="Ohm R."/>
            <person name="Pangilinan J."/>
            <person name="Park H.-J."/>
            <person name="Ramirez L."/>
            <person name="Alfaro M."/>
            <person name="Sun H."/>
            <person name="Tritt A."/>
            <person name="Yoshinaga Y."/>
            <person name="Zwiers L.-H."/>
            <person name="Turgeon B."/>
            <person name="Goodwin S."/>
            <person name="Spatafora J."/>
            <person name="Crous P."/>
            <person name="Grigoriev I."/>
        </authorList>
    </citation>
    <scope>NUCLEOTIDE SEQUENCE</scope>
    <source>
        <strain evidence="2">CBS 101060</strain>
    </source>
</reference>
<comment type="caution">
    <text evidence="2">The sequence shown here is derived from an EMBL/GenBank/DDBJ whole genome shotgun (WGS) entry which is preliminary data.</text>
</comment>
<evidence type="ECO:0000313" key="3">
    <source>
        <dbReference type="Proteomes" id="UP000799429"/>
    </source>
</evidence>
<accession>A0A9P4VSM5</accession>
<dbReference type="AlphaFoldDB" id="A0A9P4VSM5"/>
<gene>
    <name evidence="2" type="ORF">M501DRAFT_992663</name>
</gene>
<evidence type="ECO:0000313" key="2">
    <source>
        <dbReference type="EMBL" id="KAF2838709.1"/>
    </source>
</evidence>
<dbReference type="Proteomes" id="UP000799429">
    <property type="component" value="Unassembled WGS sequence"/>
</dbReference>
<proteinExistence type="predicted"/>
<dbReference type="EMBL" id="MU006096">
    <property type="protein sequence ID" value="KAF2838709.1"/>
    <property type="molecule type" value="Genomic_DNA"/>
</dbReference>
<feature type="region of interest" description="Disordered" evidence="1">
    <location>
        <begin position="70"/>
        <end position="201"/>
    </location>
</feature>
<protein>
    <submittedName>
        <fullName evidence="2">Uncharacterized protein</fullName>
    </submittedName>
</protein>
<name>A0A9P4VSM5_9PEZI</name>
<feature type="compositionally biased region" description="Polar residues" evidence="1">
    <location>
        <begin position="120"/>
        <end position="133"/>
    </location>
</feature>